<dbReference type="FunFam" id="3.30.930.10:FF:000158">
    <property type="entry name" value="Glycyl-tRNA synthetase"/>
    <property type="match status" value="1"/>
</dbReference>
<keyword evidence="10" id="KW-1185">Reference proteome</keyword>
<evidence type="ECO:0000256" key="2">
    <source>
        <dbReference type="ARBA" id="ARBA00022490"/>
    </source>
</evidence>
<reference evidence="9" key="1">
    <citation type="submission" date="2020-07" db="EMBL/GenBank/DDBJ databases">
        <title>Multicomponent nature underlies the extraordinary mechanical properties of spider dragline silk.</title>
        <authorList>
            <person name="Kono N."/>
            <person name="Nakamura H."/>
            <person name="Mori M."/>
            <person name="Yoshida Y."/>
            <person name="Ohtoshi R."/>
            <person name="Malay A.D."/>
            <person name="Moran D.A.P."/>
            <person name="Tomita M."/>
            <person name="Numata K."/>
            <person name="Arakawa K."/>
        </authorList>
    </citation>
    <scope>NUCLEOTIDE SEQUENCE</scope>
</reference>
<dbReference type="FunFam" id="3.40.50.800:FF:000004">
    <property type="entry name" value="Glycine--tRNA ligase 2"/>
    <property type="match status" value="1"/>
</dbReference>
<dbReference type="InterPro" id="IPR045864">
    <property type="entry name" value="aa-tRNA-synth_II/BPL/LPL"/>
</dbReference>
<dbReference type="GO" id="GO:0005739">
    <property type="term" value="C:mitochondrion"/>
    <property type="evidence" value="ECO:0007669"/>
    <property type="project" value="TreeGrafter"/>
</dbReference>
<dbReference type="Proteomes" id="UP000887116">
    <property type="component" value="Unassembled WGS sequence"/>
</dbReference>
<dbReference type="EMBL" id="BMAO01038965">
    <property type="protein sequence ID" value="GFR27997.1"/>
    <property type="molecule type" value="Genomic_DNA"/>
</dbReference>
<dbReference type="SUPFAM" id="SSF52954">
    <property type="entry name" value="Class II aaRS ABD-related"/>
    <property type="match status" value="1"/>
</dbReference>
<evidence type="ECO:0000256" key="1">
    <source>
        <dbReference type="ARBA" id="ARBA00004496"/>
    </source>
</evidence>
<evidence type="ECO:0000313" key="10">
    <source>
        <dbReference type="Proteomes" id="UP000887116"/>
    </source>
</evidence>
<dbReference type="AlphaFoldDB" id="A0A8X6M108"/>
<dbReference type="CDD" id="cd00858">
    <property type="entry name" value="GlyRS_anticodon"/>
    <property type="match status" value="1"/>
</dbReference>
<organism evidence="9 10">
    <name type="scientific">Trichonephila clavata</name>
    <name type="common">Joro spider</name>
    <name type="synonym">Nephila clavata</name>
    <dbReference type="NCBI Taxonomy" id="2740835"/>
    <lineage>
        <taxon>Eukaryota</taxon>
        <taxon>Metazoa</taxon>
        <taxon>Ecdysozoa</taxon>
        <taxon>Arthropoda</taxon>
        <taxon>Chelicerata</taxon>
        <taxon>Arachnida</taxon>
        <taxon>Araneae</taxon>
        <taxon>Araneomorphae</taxon>
        <taxon>Entelegynae</taxon>
        <taxon>Araneoidea</taxon>
        <taxon>Nephilidae</taxon>
        <taxon>Trichonephila</taxon>
    </lineage>
</organism>
<comment type="subcellular location">
    <subcellularLocation>
        <location evidence="1">Cytoplasm</location>
    </subcellularLocation>
</comment>
<keyword evidence="4" id="KW-0547">Nucleotide-binding</keyword>
<dbReference type="GO" id="GO:0005524">
    <property type="term" value="F:ATP binding"/>
    <property type="evidence" value="ECO:0007669"/>
    <property type="project" value="UniProtKB-KW"/>
</dbReference>
<evidence type="ECO:0000256" key="4">
    <source>
        <dbReference type="ARBA" id="ARBA00022741"/>
    </source>
</evidence>
<dbReference type="GO" id="GO:0070150">
    <property type="term" value="P:mitochondrial glycyl-tRNA aminoacylation"/>
    <property type="evidence" value="ECO:0007669"/>
    <property type="project" value="TreeGrafter"/>
</dbReference>
<keyword evidence="2" id="KW-0963">Cytoplasm</keyword>
<keyword evidence="3 9" id="KW-0436">Ligase</keyword>
<evidence type="ECO:0000313" key="9">
    <source>
        <dbReference type="EMBL" id="GFR27997.1"/>
    </source>
</evidence>
<dbReference type="PANTHER" id="PTHR10745:SF0">
    <property type="entry name" value="GLYCINE--TRNA LIGASE"/>
    <property type="match status" value="1"/>
</dbReference>
<protein>
    <submittedName>
        <fullName evidence="9">Glycine--tRNA ligase</fullName>
    </submittedName>
</protein>
<accession>A0A8X6M108</accession>
<evidence type="ECO:0000256" key="3">
    <source>
        <dbReference type="ARBA" id="ARBA00022598"/>
    </source>
</evidence>
<dbReference type="Pfam" id="PF03129">
    <property type="entry name" value="HGTP_anticodon"/>
    <property type="match status" value="1"/>
</dbReference>
<keyword evidence="6" id="KW-0648">Protein biosynthesis</keyword>
<feature type="domain" description="Anticodon-binding" evidence="8">
    <location>
        <begin position="115"/>
        <end position="206"/>
    </location>
</feature>
<dbReference type="SUPFAM" id="SSF55681">
    <property type="entry name" value="Class II aaRS and biotin synthetases"/>
    <property type="match status" value="1"/>
</dbReference>
<evidence type="ECO:0000259" key="8">
    <source>
        <dbReference type="Pfam" id="PF03129"/>
    </source>
</evidence>
<proteinExistence type="predicted"/>
<dbReference type="Gene3D" id="3.30.720.200">
    <property type="match status" value="1"/>
</dbReference>
<dbReference type="InterPro" id="IPR004154">
    <property type="entry name" value="Anticodon-bd"/>
</dbReference>
<gene>
    <name evidence="9" type="ORF">TNCT_397011</name>
</gene>
<dbReference type="FunFam" id="3.30.720.200:FF:000001">
    <property type="entry name" value="Glycine--tRNA ligase 2"/>
    <property type="match status" value="1"/>
</dbReference>
<dbReference type="OrthoDB" id="57698at2759"/>
<dbReference type="InterPro" id="IPR036621">
    <property type="entry name" value="Anticodon-bd_dom_sf"/>
</dbReference>
<evidence type="ECO:0000256" key="6">
    <source>
        <dbReference type="ARBA" id="ARBA00022917"/>
    </source>
</evidence>
<keyword evidence="5" id="KW-0067">ATP-binding</keyword>
<dbReference type="Gene3D" id="3.40.50.800">
    <property type="entry name" value="Anticodon-binding domain"/>
    <property type="match status" value="1"/>
</dbReference>
<comment type="caution">
    <text evidence="9">The sequence shown here is derived from an EMBL/GenBank/DDBJ whole genome shotgun (WGS) entry which is preliminary data.</text>
</comment>
<sequence length="234" mass="26411">MAKIGKSFKKDAKEITRVLKELGEEEISLLEKEMETKGEYNLTVDGKEFNISKDMVNINRSQKTVHVEEIIPAVIEPSFGIGRIMYAIWEHSFKTRAGDEMRTYFALPPVIAPLKCSVLPLSSHSDFAPFVTSLSQDLTKHEVSHKVDDSSGSIGRRYTRTDEIAIPFGITVDFDSLKEPHSVTLRERDTMEQIRVPLDQIAALVSDLSRGKQTWEAAKCCYPKFEQQETTKAG</sequence>
<name>A0A8X6M108_TRICU</name>
<dbReference type="GO" id="GO:0004820">
    <property type="term" value="F:glycine-tRNA ligase activity"/>
    <property type="evidence" value="ECO:0007669"/>
    <property type="project" value="TreeGrafter"/>
</dbReference>
<evidence type="ECO:0000256" key="5">
    <source>
        <dbReference type="ARBA" id="ARBA00022840"/>
    </source>
</evidence>
<evidence type="ECO:0000256" key="7">
    <source>
        <dbReference type="ARBA" id="ARBA00023146"/>
    </source>
</evidence>
<keyword evidence="7" id="KW-0030">Aminoacyl-tRNA synthetase</keyword>
<dbReference type="InterPro" id="IPR027031">
    <property type="entry name" value="Gly-tRNA_synthase/POLG2"/>
</dbReference>
<dbReference type="PANTHER" id="PTHR10745">
    <property type="entry name" value="GLYCYL-TRNA SYNTHETASE/DNA POLYMERASE SUBUNIT GAMMA-2"/>
    <property type="match status" value="1"/>
</dbReference>